<feature type="region of interest" description="Disordered" evidence="5">
    <location>
        <begin position="148"/>
        <end position="209"/>
    </location>
</feature>
<feature type="domain" description="Tify" evidence="6">
    <location>
        <begin position="451"/>
        <end position="477"/>
    </location>
</feature>
<feature type="compositionally biased region" description="Basic and acidic residues" evidence="5">
    <location>
        <begin position="30"/>
        <end position="58"/>
    </location>
</feature>
<dbReference type="InterPro" id="IPR032308">
    <property type="entry name" value="TDBD"/>
</dbReference>
<comment type="function">
    <text evidence="4">Acts as a negative regulator of abscisic acid (ABA) response.</text>
</comment>
<feature type="region of interest" description="Disordered" evidence="5">
    <location>
        <begin position="332"/>
        <end position="386"/>
    </location>
</feature>
<feature type="compositionally biased region" description="Basic and acidic residues" evidence="5">
    <location>
        <begin position="463"/>
        <end position="472"/>
    </location>
</feature>
<name>A0A103Y2B7_CYNCS</name>
<protein>
    <recommendedName>
        <fullName evidence="4">Ninja-family protein</fullName>
    </recommendedName>
    <alternativeName>
        <fullName evidence="4">ABI-binding protein</fullName>
    </alternativeName>
</protein>
<dbReference type="Gramene" id="KVI01238">
    <property type="protein sequence ID" value="KVI01238"/>
    <property type="gene ID" value="Ccrd_020491"/>
</dbReference>
<organism evidence="7 8">
    <name type="scientific">Cynara cardunculus var. scolymus</name>
    <name type="common">Globe artichoke</name>
    <name type="synonym">Cynara scolymus</name>
    <dbReference type="NCBI Taxonomy" id="59895"/>
    <lineage>
        <taxon>Eukaryota</taxon>
        <taxon>Viridiplantae</taxon>
        <taxon>Streptophyta</taxon>
        <taxon>Embryophyta</taxon>
        <taxon>Tracheophyta</taxon>
        <taxon>Spermatophyta</taxon>
        <taxon>Magnoliopsida</taxon>
        <taxon>eudicotyledons</taxon>
        <taxon>Gunneridae</taxon>
        <taxon>Pentapetalae</taxon>
        <taxon>asterids</taxon>
        <taxon>campanulids</taxon>
        <taxon>Asterales</taxon>
        <taxon>Asteraceae</taxon>
        <taxon>Carduoideae</taxon>
        <taxon>Cardueae</taxon>
        <taxon>Carduinae</taxon>
        <taxon>Cynara</taxon>
    </lineage>
</organism>
<gene>
    <name evidence="7" type="ORF">Ccrd_020491</name>
</gene>
<dbReference type="GO" id="GO:0045892">
    <property type="term" value="P:negative regulation of DNA-templated transcription"/>
    <property type="evidence" value="ECO:0007669"/>
    <property type="project" value="EnsemblPlants"/>
</dbReference>
<dbReference type="Proteomes" id="UP000243975">
    <property type="component" value="Unassembled WGS sequence"/>
</dbReference>
<feature type="region of interest" description="Disordered" evidence="5">
    <location>
        <begin position="1"/>
        <end position="130"/>
    </location>
</feature>
<evidence type="ECO:0000256" key="5">
    <source>
        <dbReference type="SAM" id="MobiDB-lite"/>
    </source>
</evidence>
<dbReference type="STRING" id="59895.A0A103Y2B7"/>
<dbReference type="GO" id="GO:1901371">
    <property type="term" value="P:regulation of leaf morphogenesis"/>
    <property type="evidence" value="ECO:0007669"/>
    <property type="project" value="EnsemblPlants"/>
</dbReference>
<evidence type="ECO:0000313" key="7">
    <source>
        <dbReference type="EMBL" id="KVI01238.1"/>
    </source>
</evidence>
<feature type="region of interest" description="Disordered" evidence="5">
    <location>
        <begin position="463"/>
        <end position="500"/>
    </location>
</feature>
<feature type="compositionally biased region" description="Basic and acidic residues" evidence="5">
    <location>
        <begin position="361"/>
        <end position="383"/>
    </location>
</feature>
<dbReference type="OMA" id="PVMFGYP"/>
<dbReference type="OrthoDB" id="1936656at2759"/>
<keyword evidence="8" id="KW-1185">Reference proteome</keyword>
<feature type="compositionally biased region" description="Polar residues" evidence="5">
    <location>
        <begin position="81"/>
        <end position="93"/>
    </location>
</feature>
<comment type="caution">
    <text evidence="7">The sequence shown here is derived from an EMBL/GenBank/DDBJ whole genome shotgun (WGS) entry which is preliminary data.</text>
</comment>
<dbReference type="PANTHER" id="PTHR31413:SF12">
    <property type="entry name" value="AFP HOMOLOG 2"/>
    <property type="match status" value="1"/>
</dbReference>
<reference evidence="7 8" key="1">
    <citation type="journal article" date="2016" name="Sci. Rep.">
        <title>The genome sequence of the outbreeding globe artichoke constructed de novo incorporating a phase-aware low-pass sequencing strategy of F1 progeny.</title>
        <authorList>
            <person name="Scaglione D."/>
            <person name="Reyes-Chin-Wo S."/>
            <person name="Acquadro A."/>
            <person name="Froenicke L."/>
            <person name="Portis E."/>
            <person name="Beitel C."/>
            <person name="Tirone M."/>
            <person name="Mauro R."/>
            <person name="Lo Monaco A."/>
            <person name="Mauromicale G."/>
            <person name="Faccioli P."/>
            <person name="Cattivelli L."/>
            <person name="Rieseberg L."/>
            <person name="Michelmore R."/>
            <person name="Lanteri S."/>
        </authorList>
    </citation>
    <scope>NUCLEOTIDE SEQUENCE [LARGE SCALE GENOMIC DNA]</scope>
    <source>
        <strain evidence="7">2C</strain>
    </source>
</reference>
<evidence type="ECO:0000256" key="1">
    <source>
        <dbReference type="ARBA" id="ARBA00004123"/>
    </source>
</evidence>
<feature type="compositionally biased region" description="Polar residues" evidence="5">
    <location>
        <begin position="150"/>
        <end position="160"/>
    </location>
</feature>
<feature type="compositionally biased region" description="Polar residues" evidence="5">
    <location>
        <begin position="59"/>
        <end position="68"/>
    </location>
</feature>
<dbReference type="GO" id="GO:0005634">
    <property type="term" value="C:nucleus"/>
    <property type="evidence" value="ECO:0007669"/>
    <property type="project" value="UniProtKB-SubCell"/>
</dbReference>
<evidence type="ECO:0000256" key="2">
    <source>
        <dbReference type="ARBA" id="ARBA00006081"/>
    </source>
</evidence>
<evidence type="ECO:0000259" key="6">
    <source>
        <dbReference type="Pfam" id="PF16135"/>
    </source>
</evidence>
<dbReference type="PANTHER" id="PTHR31413">
    <property type="entry name" value="AFP HOMOLOG 2"/>
    <property type="match status" value="1"/>
</dbReference>
<feature type="compositionally biased region" description="Basic and acidic residues" evidence="5">
    <location>
        <begin position="100"/>
        <end position="130"/>
    </location>
</feature>
<evidence type="ECO:0000256" key="4">
    <source>
        <dbReference type="RuleBase" id="RU369029"/>
    </source>
</evidence>
<comment type="subcellular location">
    <subcellularLocation>
        <location evidence="1 4">Nucleus</location>
    </subcellularLocation>
</comment>
<proteinExistence type="inferred from homology"/>
<keyword evidence="3 4" id="KW-0539">Nucleus</keyword>
<dbReference type="Pfam" id="PF16135">
    <property type="entry name" value="TDBD"/>
    <property type="match status" value="1"/>
</dbReference>
<comment type="similarity">
    <text evidence="2 4">Belongs to the Ninja family.</text>
</comment>
<dbReference type="AlphaFoldDB" id="A0A103Y2B7"/>
<feature type="compositionally biased region" description="Acidic residues" evidence="5">
    <location>
        <begin position="161"/>
        <end position="170"/>
    </location>
</feature>
<feature type="compositionally biased region" description="Polar residues" evidence="5">
    <location>
        <begin position="336"/>
        <end position="355"/>
    </location>
</feature>
<accession>A0A103Y2B7</accession>
<dbReference type="EMBL" id="LEKV01003123">
    <property type="protein sequence ID" value="KVI01238.1"/>
    <property type="molecule type" value="Genomic_DNA"/>
</dbReference>
<evidence type="ECO:0000313" key="8">
    <source>
        <dbReference type="Proteomes" id="UP000243975"/>
    </source>
</evidence>
<evidence type="ECO:0000256" key="3">
    <source>
        <dbReference type="ARBA" id="ARBA00023242"/>
    </source>
</evidence>
<dbReference type="InterPro" id="IPR031307">
    <property type="entry name" value="Ninja_fam"/>
</dbReference>
<dbReference type="GO" id="GO:0009867">
    <property type="term" value="P:jasmonic acid mediated signaling pathway"/>
    <property type="evidence" value="ECO:0007669"/>
    <property type="project" value="EnsemblPlants"/>
</dbReference>
<sequence>MEDDNGLDLTLSLPCGGPSAKGKNGSGSEVRVEEADRGSKLIDDFKNFLDGSNHKEESNVGSQRSNQSKPEENLFYDLSKGTANVDSSSNINSGGFWGKNDGRSTEILEDRRQEAGSKRKNMFDEINHQKRQEREAYLSGLHVKARTPHVSITTDEGSTAENEDVADSEADASTSKLVQHRDDASKRHTGSVGLSEGAKEVRGVSDSSGVDLQAQRRFTISSEKEFKVGHVPHGVPFSGQSANILNMPYPLSVKESNSNPVSGTVTSGYTLPGSIPVMAPTSNDRPGTQQPVIPANLPLMFGYSPVQVPTVEAGKSEGLVSHSSQYHPSYFGRGPPNSNRQNDGVKITQATTPVNGPNPFERAKGDDKHAKEEGTSMHTEVDTKGTNGIDQARVEGLPSEYPAIRPGIAAELKFGGSGSSPNLPWVSTTGPGPNGKTISGVTYRYSGTQIRIVCACHGSHMSPEEFVQHASEEQPNPNGGGGGSGLPSFPNSNPAASAQN</sequence>